<dbReference type="NCBIfam" id="TIGR02532">
    <property type="entry name" value="IV_pilin_GFxxxE"/>
    <property type="match status" value="1"/>
</dbReference>
<keyword evidence="1" id="KW-0812">Transmembrane</keyword>
<name>A0A2H0LR00_9BACT</name>
<keyword evidence="1" id="KW-0472">Membrane</keyword>
<accession>A0A2H0LR00</accession>
<dbReference type="Pfam" id="PF07963">
    <property type="entry name" value="N_methyl"/>
    <property type="match status" value="1"/>
</dbReference>
<evidence type="ECO:0000313" key="2">
    <source>
        <dbReference type="EMBL" id="PIQ86873.1"/>
    </source>
</evidence>
<evidence type="ECO:0000256" key="1">
    <source>
        <dbReference type="SAM" id="Phobius"/>
    </source>
</evidence>
<dbReference type="InterPro" id="IPR045584">
    <property type="entry name" value="Pilin-like"/>
</dbReference>
<evidence type="ECO:0008006" key="4">
    <source>
        <dbReference type="Google" id="ProtNLM"/>
    </source>
</evidence>
<dbReference type="InterPro" id="IPR012902">
    <property type="entry name" value="N_methyl_site"/>
</dbReference>
<comment type="caution">
    <text evidence="2">The sequence shown here is derived from an EMBL/GenBank/DDBJ whole genome shotgun (WGS) entry which is preliminary data.</text>
</comment>
<dbReference type="EMBL" id="PCVY01000028">
    <property type="protein sequence ID" value="PIQ86873.1"/>
    <property type="molecule type" value="Genomic_DNA"/>
</dbReference>
<sequence>MHHLYSTRQGFTLIELMTGILLTALIGFAIYQALFQGMRLWHRTTQVKVLDELNFYIEELTEDVRNAVKYSTREFEGETDYLTFYSLQGNRINSNRHDVMVTGPSQVSYQYDVAAQIVTRKQDDYMKLLYNRKDAGQSRVVATHVVNQKLEYYYTGRYFSYEWRNHWKDSCFPRAIRIRLDYKEMNQTKTISRVIPITSGVCAV</sequence>
<gene>
    <name evidence="2" type="ORF">COV74_03310</name>
</gene>
<feature type="transmembrane region" description="Helical" evidence="1">
    <location>
        <begin position="12"/>
        <end position="34"/>
    </location>
</feature>
<dbReference type="SUPFAM" id="SSF54523">
    <property type="entry name" value="Pili subunits"/>
    <property type="match status" value="1"/>
</dbReference>
<reference evidence="2 3" key="1">
    <citation type="submission" date="2017-09" db="EMBL/GenBank/DDBJ databases">
        <title>Depth-based differentiation of microbial function through sediment-hosted aquifers and enrichment of novel symbionts in the deep terrestrial subsurface.</title>
        <authorList>
            <person name="Probst A.J."/>
            <person name="Ladd B."/>
            <person name="Jarett J.K."/>
            <person name="Geller-Mcgrath D.E."/>
            <person name="Sieber C.M."/>
            <person name="Emerson J.B."/>
            <person name="Anantharaman K."/>
            <person name="Thomas B.C."/>
            <person name="Malmstrom R."/>
            <person name="Stieglmeier M."/>
            <person name="Klingl A."/>
            <person name="Woyke T."/>
            <person name="Ryan C.M."/>
            <person name="Banfield J.F."/>
        </authorList>
    </citation>
    <scope>NUCLEOTIDE SEQUENCE [LARGE SCALE GENOMIC DNA]</scope>
    <source>
        <strain evidence="2">CG11_big_fil_rev_8_21_14_0_20_45_26</strain>
    </source>
</reference>
<protein>
    <recommendedName>
        <fullName evidence="4">Type II secretion system protein J</fullName>
    </recommendedName>
</protein>
<dbReference type="PROSITE" id="PS00409">
    <property type="entry name" value="PROKAR_NTER_METHYL"/>
    <property type="match status" value="1"/>
</dbReference>
<dbReference type="AlphaFoldDB" id="A0A2H0LR00"/>
<proteinExistence type="predicted"/>
<dbReference type="Proteomes" id="UP000230859">
    <property type="component" value="Unassembled WGS sequence"/>
</dbReference>
<evidence type="ECO:0000313" key="3">
    <source>
        <dbReference type="Proteomes" id="UP000230859"/>
    </source>
</evidence>
<organism evidence="2 3">
    <name type="scientific">Candidatus Abzuiibacterium crystallinum</name>
    <dbReference type="NCBI Taxonomy" id="1974748"/>
    <lineage>
        <taxon>Bacteria</taxon>
        <taxon>Pseudomonadati</taxon>
        <taxon>Candidatus Omnitrophota</taxon>
        <taxon>Candidatus Abzuiibacterium</taxon>
    </lineage>
</organism>
<keyword evidence="1" id="KW-1133">Transmembrane helix</keyword>